<evidence type="ECO:0000313" key="3">
    <source>
        <dbReference type="EMBL" id="HGQ64687.1"/>
    </source>
</evidence>
<proteinExistence type="predicted"/>
<keyword evidence="1" id="KW-0472">Membrane</keyword>
<keyword evidence="1" id="KW-1133">Transmembrane helix</keyword>
<evidence type="ECO:0000256" key="1">
    <source>
        <dbReference type="SAM" id="Phobius"/>
    </source>
</evidence>
<gene>
    <name evidence="3" type="ORF">ENU08_05525</name>
    <name evidence="2" type="ORF">ENU41_06595</name>
</gene>
<feature type="transmembrane region" description="Helical" evidence="1">
    <location>
        <begin position="31"/>
        <end position="55"/>
    </location>
</feature>
<dbReference type="EMBL" id="DTBD01000048">
    <property type="protein sequence ID" value="HGQ64687.1"/>
    <property type="molecule type" value="Genomic_DNA"/>
</dbReference>
<feature type="transmembrane region" description="Helical" evidence="1">
    <location>
        <begin position="5"/>
        <end position="25"/>
    </location>
</feature>
<feature type="transmembrane region" description="Helical" evidence="1">
    <location>
        <begin position="99"/>
        <end position="118"/>
    </location>
</feature>
<accession>A0A7C4NMX0</accession>
<feature type="transmembrane region" description="Helical" evidence="1">
    <location>
        <begin position="67"/>
        <end position="93"/>
    </location>
</feature>
<organism evidence="3">
    <name type="scientific">Ignisphaera aggregans</name>
    <dbReference type="NCBI Taxonomy" id="334771"/>
    <lineage>
        <taxon>Archaea</taxon>
        <taxon>Thermoproteota</taxon>
        <taxon>Thermoprotei</taxon>
        <taxon>Desulfurococcales</taxon>
        <taxon>Desulfurococcaceae</taxon>
        <taxon>Ignisphaera</taxon>
    </lineage>
</organism>
<sequence>MRLKFWVIAVIISVVTSFSVIALRYSVLDFIATALLLLVSTYVTLRFILSIYFGIEMKPVLYIDFKYLNSAVFNGVVVTMLGITLDAILSMVYTRTVQSMVLSAVITLAVLHIINKILGLKGLKVVLTLSVLITGVLYVLGYIKEIGLAPT</sequence>
<keyword evidence="1" id="KW-0812">Transmembrane</keyword>
<comment type="caution">
    <text evidence="3">The sequence shown here is derived from an EMBL/GenBank/DDBJ whole genome shotgun (WGS) entry which is preliminary data.</text>
</comment>
<feature type="transmembrane region" description="Helical" evidence="1">
    <location>
        <begin position="125"/>
        <end position="143"/>
    </location>
</feature>
<dbReference type="EMBL" id="DTCK01000040">
    <property type="protein sequence ID" value="HGQ36327.1"/>
    <property type="molecule type" value="Genomic_DNA"/>
</dbReference>
<protein>
    <submittedName>
        <fullName evidence="3">Uncharacterized protein</fullName>
    </submittedName>
</protein>
<name>A0A7C4NMX0_9CREN</name>
<reference evidence="3" key="1">
    <citation type="journal article" date="2020" name="mSystems">
        <title>Genome- and Community-Level Interaction Insights into Carbon Utilization and Element Cycling Functions of Hydrothermarchaeota in Hydrothermal Sediment.</title>
        <authorList>
            <person name="Zhou Z."/>
            <person name="Liu Y."/>
            <person name="Xu W."/>
            <person name="Pan J."/>
            <person name="Luo Z.H."/>
            <person name="Li M."/>
        </authorList>
    </citation>
    <scope>NUCLEOTIDE SEQUENCE [LARGE SCALE GENOMIC DNA]</scope>
    <source>
        <strain evidence="3">SpSt-637</strain>
        <strain evidence="2">SpSt-667</strain>
    </source>
</reference>
<dbReference type="AlphaFoldDB" id="A0A7C4NMX0"/>
<evidence type="ECO:0000313" key="2">
    <source>
        <dbReference type="EMBL" id="HGQ36327.1"/>
    </source>
</evidence>